<dbReference type="Pfam" id="PF08637">
    <property type="entry name" value="NCA2"/>
    <property type="match status" value="1"/>
</dbReference>
<evidence type="ECO:0008006" key="9">
    <source>
        <dbReference type="Google" id="ProtNLM"/>
    </source>
</evidence>
<dbReference type="AlphaFoldDB" id="A0A3M6YD80"/>
<dbReference type="InterPro" id="IPR013946">
    <property type="entry name" value="NCA2-like"/>
</dbReference>
<evidence type="ECO:0000256" key="6">
    <source>
        <dbReference type="SAM" id="Phobius"/>
    </source>
</evidence>
<reference evidence="7 8" key="1">
    <citation type="journal article" date="2018" name="BMC Genomics">
        <title>Genomic evidence for intraspecific hybridization in a clonal and extremely halotolerant yeast.</title>
        <authorList>
            <person name="Gostincar C."/>
            <person name="Stajich J.E."/>
            <person name="Zupancic J."/>
            <person name="Zalar P."/>
            <person name="Gunde-Cimerman N."/>
        </authorList>
    </citation>
    <scope>NUCLEOTIDE SEQUENCE [LARGE SCALE GENOMIC DNA]</scope>
    <source>
        <strain evidence="7 8">EXF-6651</strain>
    </source>
</reference>
<comment type="subcellular location">
    <subcellularLocation>
        <location evidence="1">Mitochondrion membrane</location>
        <topology evidence="1">Multi-pass membrane protein</topology>
    </subcellularLocation>
</comment>
<dbReference type="PANTHER" id="PTHR28234">
    <property type="entry name" value="NUCLEAR CONTROL OF ATPASE PROTEIN 2"/>
    <property type="match status" value="1"/>
</dbReference>
<evidence type="ECO:0000256" key="1">
    <source>
        <dbReference type="ARBA" id="ARBA00004225"/>
    </source>
</evidence>
<dbReference type="EMBL" id="QWIM01003419">
    <property type="protein sequence ID" value="RMY00990.1"/>
    <property type="molecule type" value="Genomic_DNA"/>
</dbReference>
<gene>
    <name evidence="7" type="ORF">D0866_15854</name>
</gene>
<evidence type="ECO:0000256" key="3">
    <source>
        <dbReference type="ARBA" id="ARBA00022989"/>
    </source>
</evidence>
<evidence type="ECO:0000256" key="2">
    <source>
        <dbReference type="ARBA" id="ARBA00022692"/>
    </source>
</evidence>
<keyword evidence="5 6" id="KW-0472">Membrane</keyword>
<organism evidence="7 8">
    <name type="scientific">Hortaea werneckii</name>
    <name type="common">Black yeast</name>
    <name type="synonym">Cladosporium werneckii</name>
    <dbReference type="NCBI Taxonomy" id="91943"/>
    <lineage>
        <taxon>Eukaryota</taxon>
        <taxon>Fungi</taxon>
        <taxon>Dikarya</taxon>
        <taxon>Ascomycota</taxon>
        <taxon>Pezizomycotina</taxon>
        <taxon>Dothideomycetes</taxon>
        <taxon>Dothideomycetidae</taxon>
        <taxon>Mycosphaerellales</taxon>
        <taxon>Teratosphaeriaceae</taxon>
        <taxon>Hortaea</taxon>
    </lineage>
</organism>
<sequence length="308" mass="34488">GKPSRLVRYWLPVTVGVRSSSTILRILVNRQAEIMQWVREFGATIVDFWHNWVVEPTRKVIGTIRHDEGSEVSIMSKRSLEGDRDSLERMVVDFAIDNPADAAGAGSKLTENEIADIRAKIREGDLTPVLKAYERDLASPLMGSLRGNLIRALLIQIQKTKVDVEVAMGGIDSLLKSQELVFGFVGLTPGILVTYFALHYLSSSLTEKRGSKARKQGKMLRQLRNIDRILTNSHPTEYGELFYKDQGLLLCEVHVLRQAAEKAMPSQIFKEFSEDAEDLCDVRIGAERQQQTAARIRPANASRDCGHA</sequence>
<evidence type="ECO:0000313" key="8">
    <source>
        <dbReference type="Proteomes" id="UP000276864"/>
    </source>
</evidence>
<evidence type="ECO:0000256" key="4">
    <source>
        <dbReference type="ARBA" id="ARBA00023128"/>
    </source>
</evidence>
<protein>
    <recommendedName>
        <fullName evidence="9">Nuclear control of ATPase protein 2</fullName>
    </recommendedName>
</protein>
<keyword evidence="3 6" id="KW-1133">Transmembrane helix</keyword>
<keyword evidence="4" id="KW-0496">Mitochondrion</keyword>
<evidence type="ECO:0000256" key="5">
    <source>
        <dbReference type="ARBA" id="ARBA00023136"/>
    </source>
</evidence>
<accession>A0A3M6YD80</accession>
<evidence type="ECO:0000313" key="7">
    <source>
        <dbReference type="EMBL" id="RMY00990.1"/>
    </source>
</evidence>
<comment type="caution">
    <text evidence="7">The sequence shown here is derived from an EMBL/GenBank/DDBJ whole genome shotgun (WGS) entry which is preliminary data.</text>
</comment>
<keyword evidence="2 6" id="KW-0812">Transmembrane</keyword>
<feature type="transmembrane region" description="Helical" evidence="6">
    <location>
        <begin position="180"/>
        <end position="201"/>
    </location>
</feature>
<dbReference type="PANTHER" id="PTHR28234:SF1">
    <property type="entry name" value="NUCLEAR CONTROL OF ATPASE PROTEIN 2"/>
    <property type="match status" value="1"/>
</dbReference>
<proteinExistence type="predicted"/>
<dbReference type="Proteomes" id="UP000276864">
    <property type="component" value="Unassembled WGS sequence"/>
</dbReference>
<dbReference type="GO" id="GO:0005741">
    <property type="term" value="C:mitochondrial outer membrane"/>
    <property type="evidence" value="ECO:0007669"/>
    <property type="project" value="TreeGrafter"/>
</dbReference>
<feature type="non-terminal residue" evidence="7">
    <location>
        <position position="1"/>
    </location>
</feature>
<name>A0A3M6YD80_HORWE</name>